<dbReference type="InterPro" id="IPR036038">
    <property type="entry name" value="Aminotransferase-like"/>
</dbReference>
<keyword evidence="2" id="KW-0032">Aminotransferase</keyword>
<dbReference type="Gene3D" id="3.30.470.10">
    <property type="match status" value="1"/>
</dbReference>
<keyword evidence="2" id="KW-0808">Transferase</keyword>
<evidence type="ECO:0000313" key="2">
    <source>
        <dbReference type="EMBL" id="HAE27808.1"/>
    </source>
</evidence>
<organism evidence="2 3">
    <name type="scientific">Hyphomonas adhaerens</name>
    <dbReference type="NCBI Taxonomy" id="81029"/>
    <lineage>
        <taxon>Bacteria</taxon>
        <taxon>Pseudomonadati</taxon>
        <taxon>Pseudomonadota</taxon>
        <taxon>Alphaproteobacteria</taxon>
        <taxon>Hyphomonadales</taxon>
        <taxon>Hyphomonadaceae</taxon>
        <taxon>Hyphomonas</taxon>
    </lineage>
</organism>
<gene>
    <name evidence="2" type="ORF">DCG58_11650</name>
</gene>
<dbReference type="GO" id="GO:0008483">
    <property type="term" value="F:transaminase activity"/>
    <property type="evidence" value="ECO:0007669"/>
    <property type="project" value="UniProtKB-KW"/>
</dbReference>
<dbReference type="InterPro" id="IPR043131">
    <property type="entry name" value="BCAT-like_N"/>
</dbReference>
<reference evidence="2 3" key="1">
    <citation type="journal article" date="2018" name="Nat. Biotechnol.">
        <title>A standardized bacterial taxonomy based on genome phylogeny substantially revises the tree of life.</title>
        <authorList>
            <person name="Parks D.H."/>
            <person name="Chuvochina M."/>
            <person name="Waite D.W."/>
            <person name="Rinke C."/>
            <person name="Skarshewski A."/>
            <person name="Chaumeil P.A."/>
            <person name="Hugenholtz P."/>
        </authorList>
    </citation>
    <scope>NUCLEOTIDE SEQUENCE [LARGE SCALE GENOMIC DNA]</scope>
    <source>
        <strain evidence="2">UBA8733</strain>
    </source>
</reference>
<dbReference type="Proteomes" id="UP000259610">
    <property type="component" value="Unassembled WGS sequence"/>
</dbReference>
<dbReference type="Pfam" id="PF01063">
    <property type="entry name" value="Aminotran_4"/>
    <property type="match status" value="1"/>
</dbReference>
<name>A0A3B9GZJ5_9PROT</name>
<evidence type="ECO:0000313" key="3">
    <source>
        <dbReference type="Proteomes" id="UP000259610"/>
    </source>
</evidence>
<dbReference type="SUPFAM" id="SSF56752">
    <property type="entry name" value="D-aminoacid aminotransferase-like PLP-dependent enzymes"/>
    <property type="match status" value="1"/>
</dbReference>
<dbReference type="EMBL" id="DMAN01000262">
    <property type="protein sequence ID" value="HAE27808.1"/>
    <property type="molecule type" value="Genomic_DNA"/>
</dbReference>
<dbReference type="AlphaFoldDB" id="A0A3B9GZJ5"/>
<protein>
    <recommendedName>
        <fullName evidence="1">Probable branched-chain-amino-acid aminotransferase</fullName>
    </recommendedName>
</protein>
<feature type="non-terminal residue" evidence="2">
    <location>
        <position position="153"/>
    </location>
</feature>
<accession>A0A3B9GZJ5</accession>
<proteinExistence type="predicted"/>
<dbReference type="InterPro" id="IPR001544">
    <property type="entry name" value="Aminotrans_IV"/>
</dbReference>
<evidence type="ECO:0000256" key="1">
    <source>
        <dbReference type="ARBA" id="ARBA00014472"/>
    </source>
</evidence>
<comment type="caution">
    <text evidence="2">The sequence shown here is derived from an EMBL/GenBank/DDBJ whole genome shotgun (WGS) entry which is preliminary data.</text>
</comment>
<sequence length="153" mass="17205">MTIGRTVYLSGNFCPVEDATISPFDRGFLFAHAAYEVTSVYDGRFIDMEGHLSRLRRTLEGISIPNPYSDEQWAEIHSELVDKNGVEEGLVYLEVTGGAYGMRDFAGPETFSPTVFLYADARPLIGDLAREGIKAITLGDTRWKRRYMKTVQL</sequence>